<dbReference type="AlphaFoldDB" id="A0A330M2D9"/>
<protein>
    <submittedName>
        <fullName evidence="1">Uncharacterized protein</fullName>
    </submittedName>
</protein>
<gene>
    <name evidence="1" type="ORF">SHEWBE_2753</name>
</gene>
<proteinExistence type="predicted"/>
<evidence type="ECO:0000313" key="2">
    <source>
        <dbReference type="Proteomes" id="UP000250123"/>
    </source>
</evidence>
<dbReference type="EMBL" id="LS483452">
    <property type="protein sequence ID" value="SQH76716.1"/>
    <property type="molecule type" value="Genomic_DNA"/>
</dbReference>
<name>A0A330M2D9_9GAMM</name>
<reference evidence="2" key="1">
    <citation type="submission" date="2018-06" db="EMBL/GenBank/DDBJ databases">
        <authorList>
            <person name="Cea G.-C."/>
            <person name="William W."/>
        </authorList>
    </citation>
    <scope>NUCLEOTIDE SEQUENCE [LARGE SCALE GENOMIC DNA]</scope>
    <source>
        <strain evidence="2">DB21MT-2</strain>
    </source>
</reference>
<evidence type="ECO:0000313" key="1">
    <source>
        <dbReference type="EMBL" id="SQH76716.1"/>
    </source>
</evidence>
<dbReference type="Proteomes" id="UP000250123">
    <property type="component" value="Chromosome SHEWBE"/>
</dbReference>
<organism evidence="1 2">
    <name type="scientific">Shewanella benthica</name>
    <dbReference type="NCBI Taxonomy" id="43661"/>
    <lineage>
        <taxon>Bacteria</taxon>
        <taxon>Pseudomonadati</taxon>
        <taxon>Pseudomonadota</taxon>
        <taxon>Gammaproteobacteria</taxon>
        <taxon>Alteromonadales</taxon>
        <taxon>Shewanellaceae</taxon>
        <taxon>Shewanella</taxon>
    </lineage>
</organism>
<dbReference type="KEGG" id="sbk:SHEWBE_2753"/>
<accession>A0A330M2D9</accession>
<sequence length="91" mass="10208">MLNYCRSDVLIFCLSGMLVGRNLLFELKDKSWIPEQAREDSKRNKSGKTIKKSNNPITVIPARLINRLSGTLLGRNSLLSAFIPAPYDSLV</sequence>